<dbReference type="Pfam" id="PF13377">
    <property type="entry name" value="Peripla_BP_3"/>
    <property type="match status" value="1"/>
</dbReference>
<dbReference type="Pfam" id="PF00356">
    <property type="entry name" value="LacI"/>
    <property type="match status" value="1"/>
</dbReference>
<dbReference type="CDD" id="cd01392">
    <property type="entry name" value="HTH_LacI"/>
    <property type="match status" value="1"/>
</dbReference>
<dbReference type="EMBL" id="BMXP01000001">
    <property type="protein sequence ID" value="GGW75787.1"/>
    <property type="molecule type" value="Genomic_DNA"/>
</dbReference>
<reference evidence="6" key="2">
    <citation type="submission" date="2020-09" db="EMBL/GenBank/DDBJ databases">
        <authorList>
            <person name="Sun Q."/>
            <person name="Kim S."/>
        </authorList>
    </citation>
    <scope>NUCLEOTIDE SEQUENCE</scope>
    <source>
        <strain evidence="6">KCTC 22164</strain>
    </source>
</reference>
<dbReference type="InterPro" id="IPR010982">
    <property type="entry name" value="Lambda_DNA-bd_dom_sf"/>
</dbReference>
<dbReference type="SMART" id="SM00354">
    <property type="entry name" value="HTH_LACI"/>
    <property type="match status" value="1"/>
</dbReference>
<dbReference type="PANTHER" id="PTHR30146">
    <property type="entry name" value="LACI-RELATED TRANSCRIPTIONAL REPRESSOR"/>
    <property type="match status" value="1"/>
</dbReference>
<dbReference type="PRINTS" id="PR00036">
    <property type="entry name" value="HTHLACI"/>
</dbReference>
<dbReference type="PANTHER" id="PTHR30146:SF109">
    <property type="entry name" value="HTH-TYPE TRANSCRIPTIONAL REGULATOR GALS"/>
    <property type="match status" value="1"/>
</dbReference>
<dbReference type="CDD" id="cd06270">
    <property type="entry name" value="PBP1_GalS-like"/>
    <property type="match status" value="1"/>
</dbReference>
<keyword evidence="1" id="KW-0805">Transcription regulation</keyword>
<evidence type="ECO:0000256" key="1">
    <source>
        <dbReference type="ARBA" id="ARBA00023015"/>
    </source>
</evidence>
<evidence type="ECO:0000256" key="2">
    <source>
        <dbReference type="ARBA" id="ARBA00023125"/>
    </source>
</evidence>
<keyword evidence="7" id="KW-1185">Reference proteome</keyword>
<evidence type="ECO:0000259" key="4">
    <source>
        <dbReference type="PROSITE" id="PS50932"/>
    </source>
</evidence>
<dbReference type="AlphaFoldDB" id="A0A918JE12"/>
<dbReference type="GO" id="GO:0000976">
    <property type="term" value="F:transcription cis-regulatory region binding"/>
    <property type="evidence" value="ECO:0007669"/>
    <property type="project" value="TreeGrafter"/>
</dbReference>
<dbReference type="Proteomes" id="UP000631300">
    <property type="component" value="Unassembled WGS sequence"/>
</dbReference>
<organism evidence="6 7">
    <name type="scientific">Alteromonas halophila</name>
    <dbReference type="NCBI Taxonomy" id="516698"/>
    <lineage>
        <taxon>Bacteria</taxon>
        <taxon>Pseudomonadati</taxon>
        <taxon>Pseudomonadota</taxon>
        <taxon>Gammaproteobacteria</taxon>
        <taxon>Alteromonadales</taxon>
        <taxon>Alteromonadaceae</taxon>
        <taxon>Alteromonas/Salinimonas group</taxon>
        <taxon>Alteromonas</taxon>
    </lineage>
</organism>
<name>A0A918JE12_9ALTE</name>
<reference evidence="6" key="1">
    <citation type="journal article" date="2014" name="Int. J. Syst. Evol. Microbiol.">
        <title>Complete genome sequence of Corynebacterium casei LMG S-19264T (=DSM 44701T), isolated from a smear-ripened cheese.</title>
        <authorList>
            <consortium name="US DOE Joint Genome Institute (JGI-PGF)"/>
            <person name="Walter F."/>
            <person name="Albersmeier A."/>
            <person name="Kalinowski J."/>
            <person name="Ruckert C."/>
        </authorList>
    </citation>
    <scope>NUCLEOTIDE SEQUENCE</scope>
    <source>
        <strain evidence="6">KCTC 22164</strain>
    </source>
</reference>
<feature type="domain" description="HTH lacI-type" evidence="4">
    <location>
        <begin position="2"/>
        <end position="56"/>
    </location>
</feature>
<protein>
    <submittedName>
        <fullName evidence="6">Transcriptional regulator</fullName>
    </submittedName>
</protein>
<dbReference type="Gene3D" id="1.10.260.40">
    <property type="entry name" value="lambda repressor-like DNA-binding domains"/>
    <property type="match status" value="1"/>
</dbReference>
<dbReference type="RefSeq" id="WP_189403517.1">
    <property type="nucleotide sequence ID" value="NZ_BMXP01000001.1"/>
</dbReference>
<dbReference type="Gene3D" id="3.40.50.2300">
    <property type="match status" value="2"/>
</dbReference>
<sequence>MATIYEVAERAGVSLSTVSRVLNGRATVNAKLKDKVEKAVRELNYRPNSIARSLASNRSDSVGILVSELNTPFFGDLMQAVESTLREADKHVVITVGHNNLKTEQDAVEFLISRNCDAIIMHVEALSDDFLIDINKNRLPIAVVNRHIDGLDQSSITLNNELGGYLATSHLIGLGHRHIAYITGPMEKRDAAQRLEGHKRALKEAGLTLNASLIYHGHYEEEDGKAGLLAFLSRNLPFTALVCGNDWMASGAMSCARDLGMSLPADLSIVGFDDVVFAHHVFPRLTTVSNPISQMAEMSARQILNTVYGHDYDVQRLFEPTLVVRESTMKNKAKS</sequence>
<evidence type="ECO:0000259" key="5">
    <source>
        <dbReference type="PROSITE" id="PS50943"/>
    </source>
</evidence>
<dbReference type="PROSITE" id="PS50943">
    <property type="entry name" value="HTH_CROC1"/>
    <property type="match status" value="1"/>
</dbReference>
<dbReference type="SUPFAM" id="SSF47413">
    <property type="entry name" value="lambda repressor-like DNA-binding domains"/>
    <property type="match status" value="1"/>
</dbReference>
<gene>
    <name evidence="6" type="ORF">GCM10007391_05200</name>
</gene>
<evidence type="ECO:0000313" key="7">
    <source>
        <dbReference type="Proteomes" id="UP000631300"/>
    </source>
</evidence>
<dbReference type="GO" id="GO:0003700">
    <property type="term" value="F:DNA-binding transcription factor activity"/>
    <property type="evidence" value="ECO:0007669"/>
    <property type="project" value="TreeGrafter"/>
</dbReference>
<dbReference type="InterPro" id="IPR046335">
    <property type="entry name" value="LacI/GalR-like_sensor"/>
</dbReference>
<proteinExistence type="predicted"/>
<comment type="caution">
    <text evidence="6">The sequence shown here is derived from an EMBL/GenBank/DDBJ whole genome shotgun (WGS) entry which is preliminary data.</text>
</comment>
<dbReference type="InterPro" id="IPR000843">
    <property type="entry name" value="HTH_LacI"/>
</dbReference>
<dbReference type="PROSITE" id="PS00356">
    <property type="entry name" value="HTH_LACI_1"/>
    <property type="match status" value="1"/>
</dbReference>
<evidence type="ECO:0000313" key="6">
    <source>
        <dbReference type="EMBL" id="GGW75787.1"/>
    </source>
</evidence>
<dbReference type="InterPro" id="IPR028082">
    <property type="entry name" value="Peripla_BP_I"/>
</dbReference>
<evidence type="ECO:0000256" key="3">
    <source>
        <dbReference type="ARBA" id="ARBA00023163"/>
    </source>
</evidence>
<keyword evidence="3" id="KW-0804">Transcription</keyword>
<feature type="domain" description="HTH cro/C1-type" evidence="5">
    <location>
        <begin position="3"/>
        <end position="39"/>
    </location>
</feature>
<dbReference type="InterPro" id="IPR001387">
    <property type="entry name" value="Cro/C1-type_HTH"/>
</dbReference>
<dbReference type="PROSITE" id="PS50932">
    <property type="entry name" value="HTH_LACI_2"/>
    <property type="match status" value="1"/>
</dbReference>
<keyword evidence="2" id="KW-0238">DNA-binding</keyword>
<accession>A0A918JE12</accession>
<dbReference type="SUPFAM" id="SSF53822">
    <property type="entry name" value="Periplasmic binding protein-like I"/>
    <property type="match status" value="1"/>
</dbReference>